<sequence>MKEIATISLERMNNGAHFLFVSNVIGFAEASRIVKEKAQALISALKEAVAKEDKCLQISHKSMLTADIEESDAERDALYNGYKSAVKGYLSLPSNDYAERAKKLWQHLKDYGLIPQLQLDRETGMLMNFITDLEGKYKEDVAALNLTPFVAGMKAANNRVREMMLERTENQKSIPVGALKGARKIADNAYRKLVSMINALATVEGAAEYSPFIEIVNAEILHFKRDVLRQHSFFKEVAGLDVKLECDVQEQMPVYF</sequence>
<protein>
    <submittedName>
        <fullName evidence="1">Uncharacterized protein</fullName>
    </submittedName>
</protein>
<reference evidence="1" key="1">
    <citation type="submission" date="2019-04" db="EMBL/GenBank/DDBJ databases">
        <title>Microbes associate with the intestines of laboratory mice.</title>
        <authorList>
            <person name="Navarre W."/>
            <person name="Wong E."/>
            <person name="Huang K."/>
            <person name="Tropini C."/>
            <person name="Ng K."/>
            <person name="Yu B."/>
        </authorList>
    </citation>
    <scope>NUCLEOTIDE SEQUENCE</scope>
    <source>
        <strain evidence="1">NM73_A23</strain>
    </source>
</reference>
<dbReference type="Proteomes" id="UP000308886">
    <property type="component" value="Unassembled WGS sequence"/>
</dbReference>
<organism evidence="1 2">
    <name type="scientific">Palleniella muris</name>
    <dbReference type="NCBI Taxonomy" id="3038145"/>
    <lineage>
        <taxon>Bacteria</taxon>
        <taxon>Pseudomonadati</taxon>
        <taxon>Bacteroidota</taxon>
        <taxon>Bacteroidia</taxon>
        <taxon>Bacteroidales</taxon>
        <taxon>Prevotellaceae</taxon>
        <taxon>Palleniella</taxon>
    </lineage>
</organism>
<evidence type="ECO:0000313" key="1">
    <source>
        <dbReference type="EMBL" id="TGX81157.1"/>
    </source>
</evidence>
<accession>A0AC61QNC0</accession>
<comment type="caution">
    <text evidence="1">The sequence shown here is derived from an EMBL/GenBank/DDBJ whole genome shotgun (WGS) entry which is preliminary data.</text>
</comment>
<keyword evidence="2" id="KW-1185">Reference proteome</keyword>
<name>A0AC61QNC0_9BACT</name>
<proteinExistence type="predicted"/>
<gene>
    <name evidence="1" type="ORF">E5358_11085</name>
</gene>
<dbReference type="EMBL" id="SRZC01000019">
    <property type="protein sequence ID" value="TGX81157.1"/>
    <property type="molecule type" value="Genomic_DNA"/>
</dbReference>
<evidence type="ECO:0000313" key="2">
    <source>
        <dbReference type="Proteomes" id="UP000308886"/>
    </source>
</evidence>